<proteinExistence type="predicted"/>
<reference evidence="3 4" key="1">
    <citation type="submission" date="2019-05" db="EMBL/GenBank/DDBJ databases">
        <title>Emergence of the Ug99 lineage of the wheat stem rust pathogen through somatic hybridization.</title>
        <authorList>
            <person name="Li F."/>
            <person name="Upadhyaya N.M."/>
            <person name="Sperschneider J."/>
            <person name="Matny O."/>
            <person name="Nguyen-Phuc H."/>
            <person name="Mago R."/>
            <person name="Raley C."/>
            <person name="Miller M.E."/>
            <person name="Silverstein K.A.T."/>
            <person name="Henningsen E."/>
            <person name="Hirsch C.D."/>
            <person name="Visser B."/>
            <person name="Pretorius Z.A."/>
            <person name="Steffenson B.J."/>
            <person name="Schwessinger B."/>
            <person name="Dodds P.N."/>
            <person name="Figueroa M."/>
        </authorList>
    </citation>
    <scope>NUCLEOTIDE SEQUENCE [LARGE SCALE GENOMIC DNA]</scope>
    <source>
        <strain evidence="3 4">Ug99</strain>
    </source>
</reference>
<evidence type="ECO:0000313" key="3">
    <source>
        <dbReference type="EMBL" id="KAA1135438.1"/>
    </source>
</evidence>
<evidence type="ECO:0000256" key="1">
    <source>
        <dbReference type="SAM" id="MobiDB-lite"/>
    </source>
</evidence>
<sequence length="125" mass="14010">MCPSESLPMYLGANSLIAVRAMIWISSERPTIHTHSSGISNTYTAGGFRKDTDEPRASPTKYRPRDPKHRPGDSRVTALSLLRLQERHPRVTEGRVTGTLTFLRNHDAPVTTWQHLRPARLPGTV</sequence>
<feature type="compositionally biased region" description="Basic and acidic residues" evidence="1">
    <location>
        <begin position="63"/>
        <end position="73"/>
    </location>
</feature>
<accession>A0A5B0SBS3</accession>
<dbReference type="Proteomes" id="UP000325313">
    <property type="component" value="Unassembled WGS sequence"/>
</dbReference>
<dbReference type="AlphaFoldDB" id="A0A5B0SBS3"/>
<comment type="caution">
    <text evidence="3">The sequence shown here is derived from an EMBL/GenBank/DDBJ whole genome shotgun (WGS) entry which is preliminary data.</text>
</comment>
<protein>
    <submittedName>
        <fullName evidence="3">Uncharacterized protein</fullName>
    </submittedName>
</protein>
<gene>
    <name evidence="2" type="ORF">PGTUg99_007576</name>
    <name evidence="3" type="ORF">PGTUg99_025071</name>
</gene>
<dbReference type="EMBL" id="VDEP01000511">
    <property type="protein sequence ID" value="KAA1065232.1"/>
    <property type="molecule type" value="Genomic_DNA"/>
</dbReference>
<feature type="compositionally biased region" description="Polar residues" evidence="1">
    <location>
        <begin position="33"/>
        <end position="44"/>
    </location>
</feature>
<dbReference type="EMBL" id="VDEP01000039">
    <property type="protein sequence ID" value="KAA1135438.1"/>
    <property type="molecule type" value="Genomic_DNA"/>
</dbReference>
<evidence type="ECO:0000313" key="4">
    <source>
        <dbReference type="Proteomes" id="UP000325313"/>
    </source>
</evidence>
<organism evidence="3 4">
    <name type="scientific">Puccinia graminis f. sp. tritici</name>
    <dbReference type="NCBI Taxonomy" id="56615"/>
    <lineage>
        <taxon>Eukaryota</taxon>
        <taxon>Fungi</taxon>
        <taxon>Dikarya</taxon>
        <taxon>Basidiomycota</taxon>
        <taxon>Pucciniomycotina</taxon>
        <taxon>Pucciniomycetes</taxon>
        <taxon>Pucciniales</taxon>
        <taxon>Pucciniaceae</taxon>
        <taxon>Puccinia</taxon>
    </lineage>
</organism>
<feature type="region of interest" description="Disordered" evidence="1">
    <location>
        <begin position="32"/>
        <end position="74"/>
    </location>
</feature>
<evidence type="ECO:0000313" key="2">
    <source>
        <dbReference type="EMBL" id="KAA1065232.1"/>
    </source>
</evidence>
<name>A0A5B0SBS3_PUCGR</name>